<keyword evidence="5" id="KW-0997">Cell inner membrane</keyword>
<evidence type="ECO:0000313" key="12">
    <source>
        <dbReference type="EMBL" id="KLV08180.1"/>
    </source>
</evidence>
<dbReference type="AlphaFoldDB" id="A0A0J1H921"/>
<dbReference type="SUPFAM" id="SSF143865">
    <property type="entry name" value="CorA soluble domain-like"/>
    <property type="match status" value="1"/>
</dbReference>
<evidence type="ECO:0000256" key="2">
    <source>
        <dbReference type="ARBA" id="ARBA00009765"/>
    </source>
</evidence>
<evidence type="ECO:0000256" key="3">
    <source>
        <dbReference type="ARBA" id="ARBA00022448"/>
    </source>
</evidence>
<organism evidence="12 13">
    <name type="scientific">Photobacterium ganghwense</name>
    <dbReference type="NCBI Taxonomy" id="320778"/>
    <lineage>
        <taxon>Bacteria</taxon>
        <taxon>Pseudomonadati</taxon>
        <taxon>Pseudomonadota</taxon>
        <taxon>Gammaproteobacteria</taxon>
        <taxon>Vibrionales</taxon>
        <taxon>Vibrionaceae</taxon>
        <taxon>Photobacterium</taxon>
    </lineage>
</organism>
<evidence type="ECO:0000256" key="5">
    <source>
        <dbReference type="ARBA" id="ARBA00022519"/>
    </source>
</evidence>
<dbReference type="PATRIC" id="fig|320778.3.peg.3342"/>
<dbReference type="Pfam" id="PF01544">
    <property type="entry name" value="CorA"/>
    <property type="match status" value="1"/>
</dbReference>
<proteinExistence type="inferred from homology"/>
<dbReference type="InterPro" id="IPR045861">
    <property type="entry name" value="CorA_cytoplasmic_dom"/>
</dbReference>
<name>A0A0J1H921_9GAMM</name>
<keyword evidence="7" id="KW-0862">Zinc</keyword>
<dbReference type="Gene3D" id="1.20.58.340">
    <property type="entry name" value="Magnesium transport protein CorA, transmembrane region"/>
    <property type="match status" value="2"/>
</dbReference>
<dbReference type="GO" id="GO:0050897">
    <property type="term" value="F:cobalt ion binding"/>
    <property type="evidence" value="ECO:0007669"/>
    <property type="project" value="TreeGrafter"/>
</dbReference>
<keyword evidence="6 11" id="KW-0812">Transmembrane</keyword>
<evidence type="ECO:0000256" key="6">
    <source>
        <dbReference type="ARBA" id="ARBA00022692"/>
    </source>
</evidence>
<feature type="transmembrane region" description="Helical" evidence="11">
    <location>
        <begin position="256"/>
        <end position="277"/>
    </location>
</feature>
<protein>
    <submittedName>
        <fullName evidence="12">Magnesium transporter</fullName>
    </submittedName>
</protein>
<dbReference type="RefSeq" id="WP_047886069.1">
    <property type="nucleotide sequence ID" value="NZ_CP071326.1"/>
</dbReference>
<sequence length="315" mass="35832">MKDFIIASWDFTQSTPSPNQDDSPQLKPGIWFHCQRDHPDLPAWLTSLQIPVPLVHTLLANDTRPRFEKIDEDVFLIIVRGINLNQDAKPDDMLSLRFLWYKGMLISTRKVSSRAVSMVLDLLKAGSGPKTLPAILSTLLLEVHQLIANFLDPIEDTIDELDVLNIGNAKKEAENLNHNLHRLQRIRRYLKPQQYALQDLLNAKLPCLHEQRLIMKNCNDVAQRTLESVEFYIEQINGFFIALSQHQSERMNKNTYLFSVVAGIFLPAGFLTGLLGVNIAGMPGTENPYAFLWFTLGLMGTIALEVLVLRMLKFI</sequence>
<keyword evidence="8 11" id="KW-1133">Transmembrane helix</keyword>
<evidence type="ECO:0000256" key="9">
    <source>
        <dbReference type="ARBA" id="ARBA00023065"/>
    </source>
</evidence>
<feature type="transmembrane region" description="Helical" evidence="11">
    <location>
        <begin position="289"/>
        <end position="309"/>
    </location>
</feature>
<dbReference type="PANTHER" id="PTHR46494">
    <property type="entry name" value="CORA FAMILY METAL ION TRANSPORTER (EUROFUNG)"/>
    <property type="match status" value="1"/>
</dbReference>
<keyword evidence="13" id="KW-1185">Reference proteome</keyword>
<evidence type="ECO:0000256" key="11">
    <source>
        <dbReference type="SAM" id="Phobius"/>
    </source>
</evidence>
<dbReference type="InterPro" id="IPR045863">
    <property type="entry name" value="CorA_TM1_TM2"/>
</dbReference>
<evidence type="ECO:0000256" key="10">
    <source>
        <dbReference type="ARBA" id="ARBA00023136"/>
    </source>
</evidence>
<dbReference type="GO" id="GO:0015095">
    <property type="term" value="F:magnesium ion transmembrane transporter activity"/>
    <property type="evidence" value="ECO:0007669"/>
    <property type="project" value="TreeGrafter"/>
</dbReference>
<dbReference type="Proteomes" id="UP000035909">
    <property type="component" value="Unassembled WGS sequence"/>
</dbReference>
<dbReference type="EMBL" id="LDOU01000015">
    <property type="protein sequence ID" value="KLV08180.1"/>
    <property type="molecule type" value="Genomic_DNA"/>
</dbReference>
<dbReference type="STRING" id="320778.ABT57_15365"/>
<reference evidence="12 13" key="1">
    <citation type="submission" date="2015-05" db="EMBL/GenBank/DDBJ databases">
        <title>Photobacterium galathea sp. nov.</title>
        <authorList>
            <person name="Machado H."/>
            <person name="Gram L."/>
        </authorList>
    </citation>
    <scope>NUCLEOTIDE SEQUENCE [LARGE SCALE GENOMIC DNA]</scope>
    <source>
        <strain evidence="12 13">DSM 22954</strain>
    </source>
</reference>
<gene>
    <name evidence="12" type="ORF">ABT57_15365</name>
</gene>
<comment type="similarity">
    <text evidence="2">Belongs to the CorA metal ion transporter (MIT) (TC 1.A.35) family.</text>
</comment>
<dbReference type="GO" id="GO:0015087">
    <property type="term" value="F:cobalt ion transmembrane transporter activity"/>
    <property type="evidence" value="ECO:0007669"/>
    <property type="project" value="TreeGrafter"/>
</dbReference>
<evidence type="ECO:0000256" key="4">
    <source>
        <dbReference type="ARBA" id="ARBA00022475"/>
    </source>
</evidence>
<evidence type="ECO:0000256" key="7">
    <source>
        <dbReference type="ARBA" id="ARBA00022833"/>
    </source>
</evidence>
<evidence type="ECO:0000256" key="1">
    <source>
        <dbReference type="ARBA" id="ARBA00004651"/>
    </source>
</evidence>
<dbReference type="PANTHER" id="PTHR46494:SF3">
    <property type="entry name" value="ZINC TRANSPORT PROTEIN ZNTB"/>
    <property type="match status" value="1"/>
</dbReference>
<keyword evidence="4" id="KW-1003">Cell membrane</keyword>
<evidence type="ECO:0000313" key="13">
    <source>
        <dbReference type="Proteomes" id="UP000035909"/>
    </source>
</evidence>
<dbReference type="SUPFAM" id="SSF144083">
    <property type="entry name" value="Magnesium transport protein CorA, transmembrane region"/>
    <property type="match status" value="1"/>
</dbReference>
<keyword evidence="9" id="KW-0406">Ion transport</keyword>
<dbReference type="GO" id="GO:0005886">
    <property type="term" value="C:plasma membrane"/>
    <property type="evidence" value="ECO:0007669"/>
    <property type="project" value="UniProtKB-SubCell"/>
</dbReference>
<dbReference type="OrthoDB" id="9803484at2"/>
<dbReference type="InterPro" id="IPR002523">
    <property type="entry name" value="MgTranspt_CorA/ZnTranspt_ZntB"/>
</dbReference>
<dbReference type="GO" id="GO:0000287">
    <property type="term" value="F:magnesium ion binding"/>
    <property type="evidence" value="ECO:0007669"/>
    <property type="project" value="TreeGrafter"/>
</dbReference>
<keyword evidence="3" id="KW-0813">Transport</keyword>
<dbReference type="Gene3D" id="3.30.460.20">
    <property type="entry name" value="CorA soluble domain-like"/>
    <property type="match status" value="1"/>
</dbReference>
<comment type="subcellular location">
    <subcellularLocation>
        <location evidence="1">Cell membrane</location>
        <topology evidence="1">Multi-pass membrane protein</topology>
    </subcellularLocation>
</comment>
<comment type="caution">
    <text evidence="12">The sequence shown here is derived from an EMBL/GenBank/DDBJ whole genome shotgun (WGS) entry which is preliminary data.</text>
</comment>
<evidence type="ECO:0000256" key="8">
    <source>
        <dbReference type="ARBA" id="ARBA00022989"/>
    </source>
</evidence>
<keyword evidence="10 11" id="KW-0472">Membrane</keyword>
<accession>A0A0J1H921</accession>